<accession>A0AAE0GD50</accession>
<protein>
    <recommendedName>
        <fullName evidence="2">ELMO domain-containing protein</fullName>
    </recommendedName>
</protein>
<name>A0AAE0GD50_9CHLO</name>
<dbReference type="PROSITE" id="PS51335">
    <property type="entry name" value="ELMO"/>
    <property type="match status" value="1"/>
</dbReference>
<keyword evidence="4" id="KW-1185">Reference proteome</keyword>
<dbReference type="PANTHER" id="PTHR12771">
    <property type="entry name" value="ENGULFMENT AND CELL MOTILITY"/>
    <property type="match status" value="1"/>
</dbReference>
<dbReference type="InterPro" id="IPR050868">
    <property type="entry name" value="ELMO_domain-containing"/>
</dbReference>
<proteinExistence type="predicted"/>
<evidence type="ECO:0000256" key="1">
    <source>
        <dbReference type="SAM" id="MobiDB-lite"/>
    </source>
</evidence>
<evidence type="ECO:0000259" key="2">
    <source>
        <dbReference type="PROSITE" id="PS51335"/>
    </source>
</evidence>
<evidence type="ECO:0000313" key="3">
    <source>
        <dbReference type="EMBL" id="KAK3276040.1"/>
    </source>
</evidence>
<evidence type="ECO:0000313" key="4">
    <source>
        <dbReference type="Proteomes" id="UP001190700"/>
    </source>
</evidence>
<reference evidence="3 4" key="1">
    <citation type="journal article" date="2015" name="Genome Biol. Evol.">
        <title>Comparative Genomics of a Bacterivorous Green Alga Reveals Evolutionary Causalities and Consequences of Phago-Mixotrophic Mode of Nutrition.</title>
        <authorList>
            <person name="Burns J.A."/>
            <person name="Paasch A."/>
            <person name="Narechania A."/>
            <person name="Kim E."/>
        </authorList>
    </citation>
    <scope>NUCLEOTIDE SEQUENCE [LARGE SCALE GENOMIC DNA]</scope>
    <source>
        <strain evidence="3 4">PLY_AMNH</strain>
    </source>
</reference>
<comment type="caution">
    <text evidence="3">The sequence shown here is derived from an EMBL/GenBank/DDBJ whole genome shotgun (WGS) entry which is preliminary data.</text>
</comment>
<sequence length="282" mass="32402">MALRQRSSKRGLDEPLLDADDDEASPSRTESRETEQNVEWDGLRPCLVEGFYTCAKLLVGLARRLGLMSTPPITLTPTQERTLKHLWDRIRVPFDGSLEEHQMELRRLWRAAYGDRELPALKTPLWKEMGWQGEDPGTDFRAAGFISLENLIFLGEQQPDVFQRLLTKSDGERSDWEYPFCVAGVNITFMLVDVLQLRKEPAIPDNAPSRGFFALVEMDEHAFENLYCATFELLDRQWLLQKATYMEFSGVMAATRKVVEEALTDFNCKSAEELYDHLRTAC</sequence>
<dbReference type="Proteomes" id="UP001190700">
    <property type="component" value="Unassembled WGS sequence"/>
</dbReference>
<dbReference type="EMBL" id="LGRX02006811">
    <property type="protein sequence ID" value="KAK3276040.1"/>
    <property type="molecule type" value="Genomic_DNA"/>
</dbReference>
<dbReference type="InterPro" id="IPR006816">
    <property type="entry name" value="ELMO_dom"/>
</dbReference>
<feature type="region of interest" description="Disordered" evidence="1">
    <location>
        <begin position="1"/>
        <end position="36"/>
    </location>
</feature>
<dbReference type="PANTHER" id="PTHR12771:SF56">
    <property type="entry name" value="CED-12"/>
    <property type="match status" value="1"/>
</dbReference>
<dbReference type="AlphaFoldDB" id="A0AAE0GD50"/>
<gene>
    <name evidence="3" type="ORF">CYMTET_15869</name>
</gene>
<dbReference type="Pfam" id="PF04727">
    <property type="entry name" value="ELMO_CED12"/>
    <property type="match status" value="1"/>
</dbReference>
<feature type="domain" description="ELMO" evidence="2">
    <location>
        <begin position="100"/>
        <end position="263"/>
    </location>
</feature>
<organism evidence="3 4">
    <name type="scientific">Cymbomonas tetramitiformis</name>
    <dbReference type="NCBI Taxonomy" id="36881"/>
    <lineage>
        <taxon>Eukaryota</taxon>
        <taxon>Viridiplantae</taxon>
        <taxon>Chlorophyta</taxon>
        <taxon>Pyramimonadophyceae</taxon>
        <taxon>Pyramimonadales</taxon>
        <taxon>Pyramimonadaceae</taxon>
        <taxon>Cymbomonas</taxon>
    </lineage>
</organism>
<feature type="compositionally biased region" description="Acidic residues" evidence="1">
    <location>
        <begin position="15"/>
        <end position="24"/>
    </location>
</feature>